<gene>
    <name evidence="2" type="ORF">DES45_101297</name>
</gene>
<feature type="domain" description="GAF" evidence="1">
    <location>
        <begin position="25"/>
        <end position="164"/>
    </location>
</feature>
<dbReference type="Gene3D" id="3.30.450.40">
    <property type="match status" value="1"/>
</dbReference>
<dbReference type="EMBL" id="QQBB01000001">
    <property type="protein sequence ID" value="RDI62034.1"/>
    <property type="molecule type" value="Genomic_DNA"/>
</dbReference>
<dbReference type="SUPFAM" id="SSF55781">
    <property type="entry name" value="GAF domain-like"/>
    <property type="match status" value="1"/>
</dbReference>
<dbReference type="OrthoDB" id="315417at2"/>
<dbReference type="PANTHER" id="PTHR43102">
    <property type="entry name" value="SLR1143 PROTEIN"/>
    <property type="match status" value="1"/>
</dbReference>
<evidence type="ECO:0000313" key="2">
    <source>
        <dbReference type="EMBL" id="RDI62034.1"/>
    </source>
</evidence>
<dbReference type="RefSeq" id="WP_114768195.1">
    <property type="nucleotide sequence ID" value="NZ_QQBB01000001.1"/>
</dbReference>
<dbReference type="InterPro" id="IPR029016">
    <property type="entry name" value="GAF-like_dom_sf"/>
</dbReference>
<organism evidence="2 3">
    <name type="scientific">Microvirga subterranea</name>
    <dbReference type="NCBI Taxonomy" id="186651"/>
    <lineage>
        <taxon>Bacteria</taxon>
        <taxon>Pseudomonadati</taxon>
        <taxon>Pseudomonadota</taxon>
        <taxon>Alphaproteobacteria</taxon>
        <taxon>Hyphomicrobiales</taxon>
        <taxon>Methylobacteriaceae</taxon>
        <taxon>Microvirga</taxon>
    </lineage>
</organism>
<reference evidence="2 3" key="1">
    <citation type="submission" date="2018-07" db="EMBL/GenBank/DDBJ databases">
        <title>Genomic Encyclopedia of Type Strains, Phase IV (KMG-IV): sequencing the most valuable type-strain genomes for metagenomic binning, comparative biology and taxonomic classification.</title>
        <authorList>
            <person name="Goeker M."/>
        </authorList>
    </citation>
    <scope>NUCLEOTIDE SEQUENCE [LARGE SCALE GENOMIC DNA]</scope>
    <source>
        <strain evidence="2 3">DSM 14364</strain>
    </source>
</reference>
<sequence>MVFPVGPNEEERLRALLETGILDTASDPAFDAVTAEARAHFGVPMCLVTLIDRDRQWIKSAQGVCIPETPRDIAFCNYTILSDEVFVVEDALADERFRTNPAVTGELGVRFYAGAPLIYMKNIRLGALCLLDTKPRTFSRGDRAELLLFADRIVAEIAAREFNKIP</sequence>
<dbReference type="Pfam" id="PF01590">
    <property type="entry name" value="GAF"/>
    <property type="match status" value="1"/>
</dbReference>
<dbReference type="InterPro" id="IPR003018">
    <property type="entry name" value="GAF"/>
</dbReference>
<evidence type="ECO:0000259" key="1">
    <source>
        <dbReference type="SMART" id="SM00065"/>
    </source>
</evidence>
<accession>A0A370HYI4</accession>
<dbReference type="PANTHER" id="PTHR43102:SF2">
    <property type="entry name" value="GAF DOMAIN-CONTAINING PROTEIN"/>
    <property type="match status" value="1"/>
</dbReference>
<name>A0A370HYI4_9HYPH</name>
<keyword evidence="3" id="KW-1185">Reference proteome</keyword>
<comment type="caution">
    <text evidence="2">The sequence shown here is derived from an EMBL/GenBank/DDBJ whole genome shotgun (WGS) entry which is preliminary data.</text>
</comment>
<dbReference type="SMART" id="SM00065">
    <property type="entry name" value="GAF"/>
    <property type="match status" value="1"/>
</dbReference>
<dbReference type="AlphaFoldDB" id="A0A370HYI4"/>
<dbReference type="Proteomes" id="UP000254925">
    <property type="component" value="Unassembled WGS sequence"/>
</dbReference>
<evidence type="ECO:0000313" key="3">
    <source>
        <dbReference type="Proteomes" id="UP000254925"/>
    </source>
</evidence>
<proteinExistence type="predicted"/>
<protein>
    <submittedName>
        <fullName evidence="2">GAF domain-containing protein</fullName>
    </submittedName>
</protein>